<keyword evidence="2" id="KW-1185">Reference proteome</keyword>
<gene>
    <name evidence="1" type="ORF">F7O44_22530</name>
</gene>
<name>A0A7K3M966_9ACTN</name>
<sequence length="81" mass="8555">MAESTYERAVRDTAGQLIARRRVTADAVVVAATAATAGRLIVVTAAERRLARAFLDEVGLGDAKLLASEVECDAKSVHECP</sequence>
<dbReference type="AlphaFoldDB" id="A0A7K3M966"/>
<protein>
    <submittedName>
        <fullName evidence="1">Uncharacterized protein</fullName>
    </submittedName>
</protein>
<dbReference type="EMBL" id="WLZY01000008">
    <property type="protein sequence ID" value="NDL59855.1"/>
    <property type="molecule type" value="Genomic_DNA"/>
</dbReference>
<reference evidence="1 2" key="1">
    <citation type="submission" date="2019-11" db="EMBL/GenBank/DDBJ databases">
        <authorList>
            <person name="Li X.-J."/>
            <person name="Feng X.-M."/>
        </authorList>
    </citation>
    <scope>NUCLEOTIDE SEQUENCE [LARGE SCALE GENOMIC DNA]</scope>
    <source>
        <strain evidence="1 2">XMNu-373</strain>
    </source>
</reference>
<comment type="caution">
    <text evidence="1">The sequence shown here is derived from an EMBL/GenBank/DDBJ whole genome shotgun (WGS) entry which is preliminary data.</text>
</comment>
<proteinExistence type="predicted"/>
<evidence type="ECO:0000313" key="2">
    <source>
        <dbReference type="Proteomes" id="UP000460435"/>
    </source>
</evidence>
<organism evidence="1 2">
    <name type="scientific">Phytoactinopolyspora mesophila</name>
    <dbReference type="NCBI Taxonomy" id="2650750"/>
    <lineage>
        <taxon>Bacteria</taxon>
        <taxon>Bacillati</taxon>
        <taxon>Actinomycetota</taxon>
        <taxon>Actinomycetes</taxon>
        <taxon>Jiangellales</taxon>
        <taxon>Jiangellaceae</taxon>
        <taxon>Phytoactinopolyspora</taxon>
    </lineage>
</organism>
<evidence type="ECO:0000313" key="1">
    <source>
        <dbReference type="EMBL" id="NDL59855.1"/>
    </source>
</evidence>
<dbReference type="Proteomes" id="UP000460435">
    <property type="component" value="Unassembled WGS sequence"/>
</dbReference>
<accession>A0A7K3M966</accession>
<dbReference type="RefSeq" id="WP_162452530.1">
    <property type="nucleotide sequence ID" value="NZ_WLZY01000008.1"/>
</dbReference>